<keyword evidence="3" id="KW-0813">Transport</keyword>
<feature type="transmembrane region" description="Helical" evidence="8">
    <location>
        <begin position="60"/>
        <end position="80"/>
    </location>
</feature>
<dbReference type="GO" id="GO:0005886">
    <property type="term" value="C:plasma membrane"/>
    <property type="evidence" value="ECO:0007669"/>
    <property type="project" value="UniProtKB-SubCell"/>
</dbReference>
<dbReference type="PANTHER" id="PTHR42718">
    <property type="entry name" value="MAJOR FACILITATOR SUPERFAMILY MULTIDRUG TRANSPORTER MFSC"/>
    <property type="match status" value="1"/>
</dbReference>
<feature type="transmembrane region" description="Helical" evidence="8">
    <location>
        <begin position="405"/>
        <end position="430"/>
    </location>
</feature>
<keyword evidence="7 8" id="KW-0472">Membrane</keyword>
<dbReference type="Gene3D" id="1.20.1720.10">
    <property type="entry name" value="Multidrug resistance protein D"/>
    <property type="match status" value="1"/>
</dbReference>
<dbReference type="PROSITE" id="PS50850">
    <property type="entry name" value="MFS"/>
    <property type="match status" value="1"/>
</dbReference>
<accession>A0A840RRJ7</accession>
<feature type="transmembrane region" description="Helical" evidence="8">
    <location>
        <begin position="146"/>
        <end position="165"/>
    </location>
</feature>
<feature type="transmembrane region" description="Helical" evidence="8">
    <location>
        <begin position="314"/>
        <end position="336"/>
    </location>
</feature>
<evidence type="ECO:0000256" key="1">
    <source>
        <dbReference type="ARBA" id="ARBA00004651"/>
    </source>
</evidence>
<evidence type="ECO:0000256" key="6">
    <source>
        <dbReference type="ARBA" id="ARBA00022989"/>
    </source>
</evidence>
<comment type="caution">
    <text evidence="10">The sequence shown here is derived from an EMBL/GenBank/DDBJ whole genome shotgun (WGS) entry which is preliminary data.</text>
</comment>
<evidence type="ECO:0000256" key="5">
    <source>
        <dbReference type="ARBA" id="ARBA00022692"/>
    </source>
</evidence>
<dbReference type="InterPro" id="IPR004638">
    <property type="entry name" value="EmrB-like"/>
</dbReference>
<dbReference type="NCBIfam" id="TIGR00711">
    <property type="entry name" value="efflux_EmrB"/>
    <property type="match status" value="1"/>
</dbReference>
<feature type="transmembrane region" description="Helical" evidence="8">
    <location>
        <begin position="20"/>
        <end position="40"/>
    </location>
</feature>
<keyword evidence="4" id="KW-1003">Cell membrane</keyword>
<evidence type="ECO:0000313" key="10">
    <source>
        <dbReference type="EMBL" id="MBB5199596.1"/>
    </source>
</evidence>
<keyword evidence="5 8" id="KW-0812">Transmembrane</keyword>
<dbReference type="GO" id="GO:0022857">
    <property type="term" value="F:transmembrane transporter activity"/>
    <property type="evidence" value="ECO:0007669"/>
    <property type="project" value="InterPro"/>
</dbReference>
<dbReference type="AlphaFoldDB" id="A0A840RRJ7"/>
<dbReference type="SUPFAM" id="SSF103473">
    <property type="entry name" value="MFS general substrate transporter"/>
    <property type="match status" value="1"/>
</dbReference>
<feature type="transmembrane region" description="Helical" evidence="8">
    <location>
        <begin position="370"/>
        <end position="393"/>
    </location>
</feature>
<feature type="transmembrane region" description="Helical" evidence="8">
    <location>
        <begin position="240"/>
        <end position="258"/>
    </location>
</feature>
<feature type="transmembrane region" description="Helical" evidence="8">
    <location>
        <begin position="113"/>
        <end position="134"/>
    </location>
</feature>
<evidence type="ECO:0000256" key="4">
    <source>
        <dbReference type="ARBA" id="ARBA00022475"/>
    </source>
</evidence>
<organism evidence="10 11">
    <name type="scientific">Glaciimonas immobilis</name>
    <dbReference type="NCBI Taxonomy" id="728004"/>
    <lineage>
        <taxon>Bacteria</taxon>
        <taxon>Pseudomonadati</taxon>
        <taxon>Pseudomonadota</taxon>
        <taxon>Betaproteobacteria</taxon>
        <taxon>Burkholderiales</taxon>
        <taxon>Oxalobacteraceae</taxon>
        <taxon>Glaciimonas</taxon>
    </lineage>
</organism>
<protein>
    <submittedName>
        <fullName evidence="10">DHA2 family multidrug resistance protein</fullName>
    </submittedName>
</protein>
<feature type="transmembrane region" description="Helical" evidence="8">
    <location>
        <begin position="343"/>
        <end position="364"/>
    </location>
</feature>
<sequence length="496" mass="54014">MEPRSIGGVMDRDKKTTLAWLSFIGSIIAVLMSIMDIQITNAAIGTIQTAMHFPLEKGSWLSSSYLMAEIVTLPLSGLMLRALGTKRYAFIFCVTFMVSSVLCAQAWSFASLVFFRALQGGAGGALMAFAYNLIIVKLPPSDHGKANMLFGATVALAPTLGPMIAGVMTESYGWQSLFYINLPIGLLALSLMMTGLHNDIHDFCQKLKVDFLGLATIVIGLACLQYVLEEGGSQGWFSSPLILTLFMTAMCALTVFVINELRVRDPLVNLFLLKNYQLLISCTANLLAGAALFGCYFLIPYLLITLKSYSPIQISHIIVFGGAAQLVTLMCMPLILRRVNIYILIAIGSALFALSAITWSFASLHFQFDWVIVAQILRGIGGTLMLTPLGILATTAIKKSDAASAAILFNVSRTLGGALGVAMLTTLVSYRQAHYYADFIHADHVAEGVALVTLKSQSYQLAFSDTFQLICGVLLITACIFTILWRNDRDTGRRQR</sequence>
<proteinExistence type="inferred from homology"/>
<keyword evidence="6 8" id="KW-1133">Transmembrane helix</keyword>
<feature type="transmembrane region" description="Helical" evidence="8">
    <location>
        <begin position="177"/>
        <end position="197"/>
    </location>
</feature>
<evidence type="ECO:0000256" key="7">
    <source>
        <dbReference type="ARBA" id="ARBA00023136"/>
    </source>
</evidence>
<feature type="transmembrane region" description="Helical" evidence="8">
    <location>
        <begin position="87"/>
        <end position="107"/>
    </location>
</feature>
<feature type="domain" description="Major facilitator superfamily (MFS) profile" evidence="9">
    <location>
        <begin position="22"/>
        <end position="489"/>
    </location>
</feature>
<evidence type="ECO:0000313" key="11">
    <source>
        <dbReference type="Proteomes" id="UP000571084"/>
    </source>
</evidence>
<dbReference type="EMBL" id="JACHHQ010000003">
    <property type="protein sequence ID" value="MBB5199596.1"/>
    <property type="molecule type" value="Genomic_DNA"/>
</dbReference>
<dbReference type="RefSeq" id="WP_168056556.1">
    <property type="nucleotide sequence ID" value="NZ_JAAOZT010000010.1"/>
</dbReference>
<dbReference type="Pfam" id="PF07690">
    <property type="entry name" value="MFS_1"/>
    <property type="match status" value="1"/>
</dbReference>
<dbReference type="Proteomes" id="UP000571084">
    <property type="component" value="Unassembled WGS sequence"/>
</dbReference>
<dbReference type="InterPro" id="IPR011701">
    <property type="entry name" value="MFS"/>
</dbReference>
<feature type="transmembrane region" description="Helical" evidence="8">
    <location>
        <begin position="466"/>
        <end position="485"/>
    </location>
</feature>
<evidence type="ECO:0000259" key="9">
    <source>
        <dbReference type="PROSITE" id="PS50850"/>
    </source>
</evidence>
<gene>
    <name evidence="10" type="ORF">HNR39_001428</name>
</gene>
<reference evidence="10 11" key="1">
    <citation type="submission" date="2020-08" db="EMBL/GenBank/DDBJ databases">
        <title>Genomic Encyclopedia of Type Strains, Phase IV (KMG-IV): sequencing the most valuable type-strain genomes for metagenomic binning, comparative biology and taxonomic classification.</title>
        <authorList>
            <person name="Goeker M."/>
        </authorList>
    </citation>
    <scope>NUCLEOTIDE SEQUENCE [LARGE SCALE GENOMIC DNA]</scope>
    <source>
        <strain evidence="10 11">DSM 23240</strain>
    </source>
</reference>
<evidence type="ECO:0000256" key="2">
    <source>
        <dbReference type="ARBA" id="ARBA00008537"/>
    </source>
</evidence>
<evidence type="ECO:0000256" key="8">
    <source>
        <dbReference type="SAM" id="Phobius"/>
    </source>
</evidence>
<keyword evidence="11" id="KW-1185">Reference proteome</keyword>
<feature type="transmembrane region" description="Helical" evidence="8">
    <location>
        <begin position="278"/>
        <end position="302"/>
    </location>
</feature>
<comment type="subcellular location">
    <subcellularLocation>
        <location evidence="1">Cell membrane</location>
        <topology evidence="1">Multi-pass membrane protein</topology>
    </subcellularLocation>
</comment>
<dbReference type="Gene3D" id="1.20.1250.20">
    <property type="entry name" value="MFS general substrate transporter like domains"/>
    <property type="match status" value="1"/>
</dbReference>
<comment type="similarity">
    <text evidence="2">Belongs to the major facilitator superfamily. EmrB family.</text>
</comment>
<dbReference type="InterPro" id="IPR020846">
    <property type="entry name" value="MFS_dom"/>
</dbReference>
<feature type="transmembrane region" description="Helical" evidence="8">
    <location>
        <begin position="209"/>
        <end position="228"/>
    </location>
</feature>
<evidence type="ECO:0000256" key="3">
    <source>
        <dbReference type="ARBA" id="ARBA00022448"/>
    </source>
</evidence>
<name>A0A840RRJ7_9BURK</name>
<dbReference type="PANTHER" id="PTHR42718:SF9">
    <property type="entry name" value="MAJOR FACILITATOR SUPERFAMILY MULTIDRUG TRANSPORTER MFSC"/>
    <property type="match status" value="1"/>
</dbReference>
<dbReference type="InterPro" id="IPR036259">
    <property type="entry name" value="MFS_trans_sf"/>
</dbReference>